<comment type="caution">
    <text evidence="2">The sequence shown here is derived from an EMBL/GenBank/DDBJ whole genome shotgun (WGS) entry which is preliminary data.</text>
</comment>
<organism evidence="2">
    <name type="scientific">marine sediment metagenome</name>
    <dbReference type="NCBI Taxonomy" id="412755"/>
    <lineage>
        <taxon>unclassified sequences</taxon>
        <taxon>metagenomes</taxon>
        <taxon>ecological metagenomes</taxon>
    </lineage>
</organism>
<protein>
    <submittedName>
        <fullName evidence="2">Uncharacterized protein</fullName>
    </submittedName>
</protein>
<proteinExistence type="predicted"/>
<evidence type="ECO:0000313" key="2">
    <source>
        <dbReference type="EMBL" id="KKL73592.1"/>
    </source>
</evidence>
<keyword evidence="1" id="KW-1133">Transmembrane helix</keyword>
<feature type="transmembrane region" description="Helical" evidence="1">
    <location>
        <begin position="50"/>
        <end position="69"/>
    </location>
</feature>
<accession>A0A0F9HET3</accession>
<keyword evidence="1" id="KW-0812">Transmembrane</keyword>
<dbReference type="EMBL" id="LAZR01024912">
    <property type="protein sequence ID" value="KKL73592.1"/>
    <property type="molecule type" value="Genomic_DNA"/>
</dbReference>
<evidence type="ECO:0000256" key="1">
    <source>
        <dbReference type="SAM" id="Phobius"/>
    </source>
</evidence>
<gene>
    <name evidence="2" type="ORF">LCGC14_2073340</name>
</gene>
<sequence>MLDERILSRIHKKLDMIPEIEKQGALNKLALKNLNGELQEHKKFHLRSKVNTVIMVSVIIAAISCFIAYKGLVTKFNQPMAVVKELYHDKGLDIKILNARGHFHYSSNPQTNKVKSL</sequence>
<dbReference type="AlphaFoldDB" id="A0A0F9HET3"/>
<keyword evidence="1" id="KW-0472">Membrane</keyword>
<name>A0A0F9HET3_9ZZZZ</name>
<reference evidence="2" key="1">
    <citation type="journal article" date="2015" name="Nature">
        <title>Complex archaea that bridge the gap between prokaryotes and eukaryotes.</title>
        <authorList>
            <person name="Spang A."/>
            <person name="Saw J.H."/>
            <person name="Jorgensen S.L."/>
            <person name="Zaremba-Niedzwiedzka K."/>
            <person name="Martijn J."/>
            <person name="Lind A.E."/>
            <person name="van Eijk R."/>
            <person name="Schleper C."/>
            <person name="Guy L."/>
            <person name="Ettema T.J."/>
        </authorList>
    </citation>
    <scope>NUCLEOTIDE SEQUENCE</scope>
</reference>